<dbReference type="VEuPathDB" id="ToxoDB:TGDOM2_216785"/>
<accession>A0A086JJX1</accession>
<dbReference type="AlphaFoldDB" id="A0A086JJX1"/>
<evidence type="ECO:0000256" key="1">
    <source>
        <dbReference type="SAM" id="Phobius"/>
    </source>
</evidence>
<keyword evidence="1" id="KW-1133">Transmembrane helix</keyword>
<feature type="transmembrane region" description="Helical" evidence="1">
    <location>
        <begin position="53"/>
        <end position="70"/>
    </location>
</feature>
<gene>
    <name evidence="2" type="ORF">TGDOM2_216785</name>
</gene>
<keyword evidence="1" id="KW-0472">Membrane</keyword>
<name>A0A086JJX1_TOXGO</name>
<evidence type="ECO:0000313" key="3">
    <source>
        <dbReference type="Proteomes" id="UP000028837"/>
    </source>
</evidence>
<evidence type="ECO:0000313" key="2">
    <source>
        <dbReference type="EMBL" id="KFG32439.1"/>
    </source>
</evidence>
<dbReference type="EMBL" id="AHZU02001425">
    <property type="protein sequence ID" value="KFG32439.1"/>
    <property type="molecule type" value="Genomic_DNA"/>
</dbReference>
<dbReference type="Proteomes" id="UP000028837">
    <property type="component" value="Unassembled WGS sequence"/>
</dbReference>
<proteinExistence type="predicted"/>
<reference evidence="2 3" key="1">
    <citation type="submission" date="2014-02" db="EMBL/GenBank/DDBJ databases">
        <authorList>
            <person name="Sibley D."/>
            <person name="Venepally P."/>
            <person name="Karamycheva S."/>
            <person name="Hadjithomas M."/>
            <person name="Khan A."/>
            <person name="Brunk B."/>
            <person name="Roos D."/>
            <person name="Caler E."/>
            <person name="Lorenzi H."/>
        </authorList>
    </citation>
    <scope>NUCLEOTIDE SEQUENCE [LARGE SCALE GENOMIC DNA]</scope>
    <source>
        <strain evidence="2 3">GAB2-2007-GAL-DOM2</strain>
    </source>
</reference>
<comment type="caution">
    <text evidence="2">The sequence shown here is derived from an EMBL/GenBank/DDBJ whole genome shotgun (WGS) entry which is preliminary data.</text>
</comment>
<organism evidence="2 3">
    <name type="scientific">Toxoplasma gondii GAB2-2007-GAL-DOM2</name>
    <dbReference type="NCBI Taxonomy" id="1130820"/>
    <lineage>
        <taxon>Eukaryota</taxon>
        <taxon>Sar</taxon>
        <taxon>Alveolata</taxon>
        <taxon>Apicomplexa</taxon>
        <taxon>Conoidasida</taxon>
        <taxon>Coccidia</taxon>
        <taxon>Eucoccidiorida</taxon>
        <taxon>Eimeriorina</taxon>
        <taxon>Sarcocystidae</taxon>
        <taxon>Toxoplasma</taxon>
    </lineage>
</organism>
<protein>
    <submittedName>
        <fullName evidence="2">Putative transmembrane protein</fullName>
    </submittedName>
</protein>
<keyword evidence="1 2" id="KW-0812">Transmembrane</keyword>
<sequence>MDNNCRRLALLGTFFRSKSGKALRWLHASKARRVLSAHRDVGNFCVKILRKKIGSLCLVGLLCPFAWLSFRPVFLGKGDCFVSANISRVSETFRAHAEAPCGRCSPQKQETRTKATSVLTR</sequence>